<reference evidence="1 2" key="2">
    <citation type="journal article" date="2022" name="Mol. Ecol. Resour.">
        <title>The genomes of chicory, endive, great burdock and yacon provide insights into Asteraceae paleo-polyploidization history and plant inulin production.</title>
        <authorList>
            <person name="Fan W."/>
            <person name="Wang S."/>
            <person name="Wang H."/>
            <person name="Wang A."/>
            <person name="Jiang F."/>
            <person name="Liu H."/>
            <person name="Zhao H."/>
            <person name="Xu D."/>
            <person name="Zhang Y."/>
        </authorList>
    </citation>
    <scope>NUCLEOTIDE SEQUENCE [LARGE SCALE GENOMIC DNA]</scope>
    <source>
        <strain evidence="2">cv. Punajuju</strain>
        <tissue evidence="1">Leaves</tissue>
    </source>
</reference>
<dbReference type="Proteomes" id="UP001055811">
    <property type="component" value="Linkage Group LG05"/>
</dbReference>
<protein>
    <submittedName>
        <fullName evidence="1">Uncharacterized protein</fullName>
    </submittedName>
</protein>
<evidence type="ECO:0000313" key="1">
    <source>
        <dbReference type="EMBL" id="KAI3739393.1"/>
    </source>
</evidence>
<gene>
    <name evidence="1" type="ORF">L2E82_29797</name>
</gene>
<accession>A0ACB9CYX9</accession>
<proteinExistence type="predicted"/>
<evidence type="ECO:0000313" key="2">
    <source>
        <dbReference type="Proteomes" id="UP001055811"/>
    </source>
</evidence>
<organism evidence="1 2">
    <name type="scientific">Cichorium intybus</name>
    <name type="common">Chicory</name>
    <dbReference type="NCBI Taxonomy" id="13427"/>
    <lineage>
        <taxon>Eukaryota</taxon>
        <taxon>Viridiplantae</taxon>
        <taxon>Streptophyta</taxon>
        <taxon>Embryophyta</taxon>
        <taxon>Tracheophyta</taxon>
        <taxon>Spermatophyta</taxon>
        <taxon>Magnoliopsida</taxon>
        <taxon>eudicotyledons</taxon>
        <taxon>Gunneridae</taxon>
        <taxon>Pentapetalae</taxon>
        <taxon>asterids</taxon>
        <taxon>campanulids</taxon>
        <taxon>Asterales</taxon>
        <taxon>Asteraceae</taxon>
        <taxon>Cichorioideae</taxon>
        <taxon>Cichorieae</taxon>
        <taxon>Cichoriinae</taxon>
        <taxon>Cichorium</taxon>
    </lineage>
</organism>
<name>A0ACB9CYX9_CICIN</name>
<sequence>MEDKEIASDRIQHRNIMDMRRDDQASGSKKNWKAFRAGKAWTSTVPPASDLPINTNTNHMMIRRALWTSWYPKFIDALRDLDDGLTMVHLFAALPVIERENIQAKRIQNRRGLSIEW</sequence>
<reference evidence="2" key="1">
    <citation type="journal article" date="2022" name="Mol. Ecol. Resour.">
        <title>The genomes of chicory, endive, great burdock and yacon provide insights into Asteraceae palaeo-polyploidization history and plant inulin production.</title>
        <authorList>
            <person name="Fan W."/>
            <person name="Wang S."/>
            <person name="Wang H."/>
            <person name="Wang A."/>
            <person name="Jiang F."/>
            <person name="Liu H."/>
            <person name="Zhao H."/>
            <person name="Xu D."/>
            <person name="Zhang Y."/>
        </authorList>
    </citation>
    <scope>NUCLEOTIDE SEQUENCE [LARGE SCALE GENOMIC DNA]</scope>
    <source>
        <strain evidence="2">cv. Punajuju</strain>
    </source>
</reference>
<comment type="caution">
    <text evidence="1">The sequence shown here is derived from an EMBL/GenBank/DDBJ whole genome shotgun (WGS) entry which is preliminary data.</text>
</comment>
<dbReference type="EMBL" id="CM042013">
    <property type="protein sequence ID" value="KAI3739393.1"/>
    <property type="molecule type" value="Genomic_DNA"/>
</dbReference>
<keyword evidence="2" id="KW-1185">Reference proteome</keyword>